<evidence type="ECO:0008006" key="3">
    <source>
        <dbReference type="Google" id="ProtNLM"/>
    </source>
</evidence>
<evidence type="ECO:0000313" key="1">
    <source>
        <dbReference type="EMBL" id="MBA2117410.1"/>
    </source>
</evidence>
<comment type="caution">
    <text evidence="1">The sequence shown here is derived from an EMBL/GenBank/DDBJ whole genome shotgun (WGS) entry which is preliminary data.</text>
</comment>
<reference evidence="1 2" key="1">
    <citation type="submission" date="2020-05" db="EMBL/GenBank/DDBJ databases">
        <title>Bremerella alba sp. nov., a novel planctomycete isolated from the surface of the macroalga Fucus spiralis.</title>
        <authorList>
            <person name="Godinho O."/>
            <person name="Botelho R."/>
            <person name="Albuquerque L."/>
            <person name="Wiegand S."/>
            <person name="Da Costa M.S."/>
            <person name="Lobo-Da-Cunha A."/>
            <person name="Jogler C."/>
            <person name="Lage O.M."/>
        </authorList>
    </citation>
    <scope>NUCLEOTIDE SEQUENCE [LARGE SCALE GENOMIC DNA]</scope>
    <source>
        <strain evidence="1 2">FF15</strain>
    </source>
</reference>
<dbReference type="Proteomes" id="UP000551616">
    <property type="component" value="Unassembled WGS sequence"/>
</dbReference>
<keyword evidence="2" id="KW-1185">Reference proteome</keyword>
<dbReference type="SUPFAM" id="SSF52540">
    <property type="entry name" value="P-loop containing nucleoside triphosphate hydrolases"/>
    <property type="match status" value="1"/>
</dbReference>
<dbReference type="InterPro" id="IPR027417">
    <property type="entry name" value="P-loop_NTPase"/>
</dbReference>
<dbReference type="RefSeq" id="WP_207398794.1">
    <property type="nucleotide sequence ID" value="NZ_JABRWO010000015.1"/>
</dbReference>
<protein>
    <recommendedName>
        <fullName evidence="3">Sulfotransferase</fullName>
    </recommendedName>
</protein>
<proteinExistence type="predicted"/>
<accession>A0A7V9A9D6</accession>
<gene>
    <name evidence="1" type="ORF">HOV93_46080</name>
</gene>
<organism evidence="1 2">
    <name type="scientific">Bremerella alba</name>
    <dbReference type="NCBI Taxonomy" id="980252"/>
    <lineage>
        <taxon>Bacteria</taxon>
        <taxon>Pseudomonadati</taxon>
        <taxon>Planctomycetota</taxon>
        <taxon>Planctomycetia</taxon>
        <taxon>Pirellulales</taxon>
        <taxon>Pirellulaceae</taxon>
        <taxon>Bremerella</taxon>
    </lineage>
</organism>
<evidence type="ECO:0000313" key="2">
    <source>
        <dbReference type="Proteomes" id="UP000551616"/>
    </source>
</evidence>
<dbReference type="Gene3D" id="3.40.50.300">
    <property type="entry name" value="P-loop containing nucleotide triphosphate hydrolases"/>
    <property type="match status" value="1"/>
</dbReference>
<sequence>MIDVIHIGMHKAASTYFQDIGLSSHPEIETVTWNKNPEARELMWNIHLGSNGFCRQELVNYFNGIRDKTVSGKKVIWSFEGLSGAMYSGANSQYIVDILGQSFPETKILVVLREQYSFLDSVWCQYIREGGVLSRKEFLIKGSSPVINGSTGLSSPYAHGLYQRLFYDKYVEHLFNVFGQDRVHVFFFEEFCNNSVGFMQQLYGQIGVDSSFVPETTVRVPTGQKVNPAQASCLKLFNRICSTLHHQPLLPIPGLSTYSFPRRVFISMLNAVVRWKSSTVLSSVPQEVQEAIRYSNQNLGKMLDRDLSGLGYDCS</sequence>
<dbReference type="EMBL" id="JABRWO010000015">
    <property type="protein sequence ID" value="MBA2117410.1"/>
    <property type="molecule type" value="Genomic_DNA"/>
</dbReference>
<dbReference type="AlphaFoldDB" id="A0A7V9A9D6"/>
<name>A0A7V9A9D6_9BACT</name>